<evidence type="ECO:0000313" key="2">
    <source>
        <dbReference type="EMBL" id="ABC21269.1"/>
    </source>
</evidence>
<dbReference type="Proteomes" id="UP000001929">
    <property type="component" value="Chromosome"/>
</dbReference>
<keyword evidence="3" id="KW-1185">Reference proteome</keyword>
<feature type="signal peptide" evidence="1">
    <location>
        <begin position="1"/>
        <end position="23"/>
    </location>
</feature>
<accession>Q2RX76</accession>
<proteinExistence type="predicted"/>
<reference evidence="2 3" key="1">
    <citation type="journal article" date="2011" name="Stand. Genomic Sci.">
        <title>Complete genome sequence of Rhodospirillum rubrum type strain (S1).</title>
        <authorList>
            <person name="Munk A.C."/>
            <person name="Copeland A."/>
            <person name="Lucas S."/>
            <person name="Lapidus A."/>
            <person name="Del Rio T.G."/>
            <person name="Barry K."/>
            <person name="Detter J.C."/>
            <person name="Hammon N."/>
            <person name="Israni S."/>
            <person name="Pitluck S."/>
            <person name="Brettin T."/>
            <person name="Bruce D."/>
            <person name="Han C."/>
            <person name="Tapia R."/>
            <person name="Gilna P."/>
            <person name="Schmutz J."/>
            <person name="Larimer F."/>
            <person name="Land M."/>
            <person name="Kyrpides N.C."/>
            <person name="Mavromatis K."/>
            <person name="Richardson P."/>
            <person name="Rohde M."/>
            <person name="Goker M."/>
            <person name="Klenk H.P."/>
            <person name="Zhang Y."/>
            <person name="Roberts G.P."/>
            <person name="Reslewic S."/>
            <person name="Schwartz D.C."/>
        </authorList>
    </citation>
    <scope>NUCLEOTIDE SEQUENCE [LARGE SCALE GENOMIC DNA]</scope>
    <source>
        <strain evidence="3">ATCC 11170 / ATH 1.1.1 / DSM 467 / LMG 4362 / NCIMB 8255 / S1</strain>
    </source>
</reference>
<dbReference type="HOGENOM" id="CLU_1018950_0_0_5"/>
<evidence type="ECO:0000313" key="3">
    <source>
        <dbReference type="Proteomes" id="UP000001929"/>
    </source>
</evidence>
<dbReference type="KEGG" id="rru:Rru_A0464"/>
<name>Q2RX76_RHORT</name>
<dbReference type="PATRIC" id="fig|269796.9.peg.521"/>
<keyword evidence="1" id="KW-0732">Signal</keyword>
<dbReference type="EnsemblBacteria" id="ABC21269">
    <property type="protein sequence ID" value="ABC21269"/>
    <property type="gene ID" value="Rru_A0464"/>
</dbReference>
<dbReference type="EMBL" id="CP000230">
    <property type="protein sequence ID" value="ABC21269.1"/>
    <property type="molecule type" value="Genomic_DNA"/>
</dbReference>
<gene>
    <name evidence="2" type="ordered locus">Rru_A0464</name>
</gene>
<evidence type="ECO:0000256" key="1">
    <source>
        <dbReference type="SAM" id="SignalP"/>
    </source>
</evidence>
<protein>
    <submittedName>
        <fullName evidence="2">Uncharacterized protein</fullName>
    </submittedName>
</protein>
<dbReference type="RefSeq" id="WP_011388223.1">
    <property type="nucleotide sequence ID" value="NC_007643.1"/>
</dbReference>
<feature type="chain" id="PRO_5004214673" evidence="1">
    <location>
        <begin position="24"/>
        <end position="273"/>
    </location>
</feature>
<organism evidence="2 3">
    <name type="scientific">Rhodospirillum rubrum (strain ATCC 11170 / ATH 1.1.1 / DSM 467 / LMG 4362 / NCIMB 8255 / S1)</name>
    <dbReference type="NCBI Taxonomy" id="269796"/>
    <lineage>
        <taxon>Bacteria</taxon>
        <taxon>Pseudomonadati</taxon>
        <taxon>Pseudomonadota</taxon>
        <taxon>Alphaproteobacteria</taxon>
        <taxon>Rhodospirillales</taxon>
        <taxon>Rhodospirillaceae</taxon>
        <taxon>Rhodospirillum</taxon>
    </lineage>
</organism>
<sequence>MRRLPTRLLLSLGLAAAPFLAWAEVPTPSPLPPADPVVPISGSVSIGDAPVSDAPRLLRAVTDFSQGGGPGGHMEVRFSSFVSKASRGDTLSLRMRGDDLSMQMPGLPPLPAEEMQAIIRQTEVLATADKRTGKVTVQAKGTALLGPVGTSLEQFARVMAKAFFGGRTVRQGETILTYTGDDLGVGAPDQRVTVSVTGKVTGRASAGGRDYVVINGGGPISAANGAAGSVDFTAFIDRATGLPAWSETNVSLDMGRQGGSMKMHQVDEIYLTN</sequence>
<dbReference type="AlphaFoldDB" id="Q2RX76"/>